<evidence type="ECO:0000313" key="2">
    <source>
        <dbReference type="EMBL" id="MET4636567.1"/>
    </source>
</evidence>
<accession>A0ABV2R5L1</accession>
<protein>
    <recommendedName>
        <fullName evidence="1">HTH cro/C1-type domain-containing protein</fullName>
    </recommendedName>
</protein>
<dbReference type="CDD" id="cd00093">
    <property type="entry name" value="HTH_XRE"/>
    <property type="match status" value="1"/>
</dbReference>
<evidence type="ECO:0000313" key="3">
    <source>
        <dbReference type="Proteomes" id="UP001549321"/>
    </source>
</evidence>
<name>A0ABV2R5L1_9HYPH</name>
<dbReference type="SUPFAM" id="SSF47413">
    <property type="entry name" value="lambda repressor-like DNA-binding domains"/>
    <property type="match status" value="1"/>
</dbReference>
<feature type="domain" description="HTH cro/C1-type" evidence="1">
    <location>
        <begin position="46"/>
        <end position="99"/>
    </location>
</feature>
<dbReference type="Gene3D" id="1.10.260.40">
    <property type="entry name" value="lambda repressor-like DNA-binding domains"/>
    <property type="match status" value="1"/>
</dbReference>
<organism evidence="2 3">
    <name type="scientific">Kaistia defluvii</name>
    <dbReference type="NCBI Taxonomy" id="410841"/>
    <lineage>
        <taxon>Bacteria</taxon>
        <taxon>Pseudomonadati</taxon>
        <taxon>Pseudomonadota</taxon>
        <taxon>Alphaproteobacteria</taxon>
        <taxon>Hyphomicrobiales</taxon>
        <taxon>Kaistiaceae</taxon>
        <taxon>Kaistia</taxon>
    </lineage>
</organism>
<proteinExistence type="predicted"/>
<dbReference type="InterPro" id="IPR001387">
    <property type="entry name" value="Cro/C1-type_HTH"/>
</dbReference>
<reference evidence="2 3" key="1">
    <citation type="submission" date="2024-06" db="EMBL/GenBank/DDBJ databases">
        <title>Sorghum-associated microbial communities from plants grown in Nebraska, USA.</title>
        <authorList>
            <person name="Schachtman D."/>
        </authorList>
    </citation>
    <scope>NUCLEOTIDE SEQUENCE [LARGE SCALE GENOMIC DNA]</scope>
    <source>
        <strain evidence="2 3">3207</strain>
    </source>
</reference>
<sequence length="101" mass="10820">MIRPAALSRLETPHMPDEPVMEFGPDADEDLPEEVLAAIADGATPLAAVRTWKGMTVDQLARLSSVSVAIISGAEGGRELSPEDQVKLAFVLGVRADLFYE</sequence>
<keyword evidence="3" id="KW-1185">Reference proteome</keyword>
<evidence type="ECO:0000259" key="1">
    <source>
        <dbReference type="PROSITE" id="PS50943"/>
    </source>
</evidence>
<dbReference type="Proteomes" id="UP001549321">
    <property type="component" value="Unassembled WGS sequence"/>
</dbReference>
<comment type="caution">
    <text evidence="2">The sequence shown here is derived from an EMBL/GenBank/DDBJ whole genome shotgun (WGS) entry which is preliminary data.</text>
</comment>
<dbReference type="PROSITE" id="PS50943">
    <property type="entry name" value="HTH_CROC1"/>
    <property type="match status" value="1"/>
</dbReference>
<dbReference type="EMBL" id="JBEPSM010000005">
    <property type="protein sequence ID" value="MET4636567.1"/>
    <property type="molecule type" value="Genomic_DNA"/>
</dbReference>
<gene>
    <name evidence="2" type="ORF">ABIE08_004530</name>
</gene>
<dbReference type="InterPro" id="IPR010982">
    <property type="entry name" value="Lambda_DNA-bd_dom_sf"/>
</dbReference>